<evidence type="ECO:0000313" key="1">
    <source>
        <dbReference type="EMBL" id="URE44796.1"/>
    </source>
</evidence>
<gene>
    <name evidence="1" type="ORF">MUK42_15042</name>
</gene>
<reference evidence="1" key="1">
    <citation type="submission" date="2022-05" db="EMBL/GenBank/DDBJ databases">
        <title>The Musa troglodytarum L. genome provides insights into the mechanism of non-climacteric behaviour and enrichment of carotenoids.</title>
        <authorList>
            <person name="Wang J."/>
        </authorList>
    </citation>
    <scope>NUCLEOTIDE SEQUENCE</scope>
    <source>
        <tissue evidence="1">Leaf</tissue>
    </source>
</reference>
<protein>
    <submittedName>
        <fullName evidence="1">Uncharacterized protein</fullName>
    </submittedName>
</protein>
<accession>A0A9E7L8Z1</accession>
<dbReference type="AlphaFoldDB" id="A0A9E7L8Z1"/>
<sequence length="113" mass="12906">MSHLRCGNMQGKVLPEMCSPQPKCGWALACGDRRGLEGGSEREGVKKVDKKWWIQPWNLSKGAGEDREVKQISQVFLPTSWCSKAASACLFDKTKQLCQWICLCFWIYYHHSP</sequence>
<organism evidence="1 2">
    <name type="scientific">Musa troglodytarum</name>
    <name type="common">fe'i banana</name>
    <dbReference type="NCBI Taxonomy" id="320322"/>
    <lineage>
        <taxon>Eukaryota</taxon>
        <taxon>Viridiplantae</taxon>
        <taxon>Streptophyta</taxon>
        <taxon>Embryophyta</taxon>
        <taxon>Tracheophyta</taxon>
        <taxon>Spermatophyta</taxon>
        <taxon>Magnoliopsida</taxon>
        <taxon>Liliopsida</taxon>
        <taxon>Zingiberales</taxon>
        <taxon>Musaceae</taxon>
        <taxon>Musa</taxon>
    </lineage>
</organism>
<dbReference type="Proteomes" id="UP001055439">
    <property type="component" value="Chromosome 9"/>
</dbReference>
<keyword evidence="2" id="KW-1185">Reference proteome</keyword>
<dbReference type="EMBL" id="CP097511">
    <property type="protein sequence ID" value="URE44796.1"/>
    <property type="molecule type" value="Genomic_DNA"/>
</dbReference>
<proteinExistence type="predicted"/>
<evidence type="ECO:0000313" key="2">
    <source>
        <dbReference type="Proteomes" id="UP001055439"/>
    </source>
</evidence>
<name>A0A9E7L8Z1_9LILI</name>